<keyword evidence="4 7" id="KW-0689">Ribosomal protein</keyword>
<comment type="function">
    <text evidence="7">Protein S19 forms a complex with S13 that binds strongly to the 16S ribosomal RNA.</text>
</comment>
<dbReference type="InterPro" id="IPR020934">
    <property type="entry name" value="Ribosomal_uS19_CS"/>
</dbReference>
<dbReference type="GO" id="GO:0003735">
    <property type="term" value="F:structural constituent of ribosome"/>
    <property type="evidence" value="ECO:0007669"/>
    <property type="project" value="InterPro"/>
</dbReference>
<protein>
    <recommendedName>
        <fullName evidence="6 7">Small ribosomal subunit protein uS19</fullName>
    </recommendedName>
</protein>
<dbReference type="EMBL" id="MFGX01000122">
    <property type="protein sequence ID" value="OGF52996.1"/>
    <property type="molecule type" value="Genomic_DNA"/>
</dbReference>
<keyword evidence="5 7" id="KW-0687">Ribonucleoprotein</keyword>
<dbReference type="GO" id="GO:0000028">
    <property type="term" value="P:ribosomal small subunit assembly"/>
    <property type="evidence" value="ECO:0007669"/>
    <property type="project" value="TreeGrafter"/>
</dbReference>
<evidence type="ECO:0000256" key="6">
    <source>
        <dbReference type="ARBA" id="ARBA00035163"/>
    </source>
</evidence>
<keyword evidence="3 7" id="KW-0694">RNA-binding</keyword>
<evidence type="ECO:0000256" key="2">
    <source>
        <dbReference type="ARBA" id="ARBA00022730"/>
    </source>
</evidence>
<dbReference type="PRINTS" id="PR00975">
    <property type="entry name" value="RIBOSOMALS19"/>
</dbReference>
<evidence type="ECO:0000313" key="10">
    <source>
        <dbReference type="Proteomes" id="UP000179157"/>
    </source>
</evidence>
<sequence>MARSTRKGPFVHPKLIKKVQKAKRGDLKEIITWSRASMITPEMVGLTIKVHNGKMHIPVQIVESMVGHRLGEFSPTRVFKAHGGVKKKQAPTPK</sequence>
<accession>A0A1F5UPC3</accession>
<dbReference type="AlphaFoldDB" id="A0A1F5UPC3"/>
<dbReference type="GO" id="GO:0005737">
    <property type="term" value="C:cytoplasm"/>
    <property type="evidence" value="ECO:0007669"/>
    <property type="project" value="UniProtKB-ARBA"/>
</dbReference>
<evidence type="ECO:0000256" key="5">
    <source>
        <dbReference type="ARBA" id="ARBA00023274"/>
    </source>
</evidence>
<dbReference type="GO" id="GO:0019843">
    <property type="term" value="F:rRNA binding"/>
    <property type="evidence" value="ECO:0007669"/>
    <property type="project" value="UniProtKB-UniRule"/>
</dbReference>
<dbReference type="InterPro" id="IPR023575">
    <property type="entry name" value="Ribosomal_uS19_SF"/>
</dbReference>
<evidence type="ECO:0000256" key="1">
    <source>
        <dbReference type="ARBA" id="ARBA00007345"/>
    </source>
</evidence>
<name>A0A1F5UPC3_FRAXR</name>
<evidence type="ECO:0000256" key="7">
    <source>
        <dbReference type="HAMAP-Rule" id="MF_00531"/>
    </source>
</evidence>
<dbReference type="InterPro" id="IPR005732">
    <property type="entry name" value="Ribosomal_uS19_bac-type"/>
</dbReference>
<dbReference type="GO" id="GO:0015935">
    <property type="term" value="C:small ribosomal subunit"/>
    <property type="evidence" value="ECO:0007669"/>
    <property type="project" value="InterPro"/>
</dbReference>
<dbReference type="HAMAP" id="MF_00531">
    <property type="entry name" value="Ribosomal_uS19"/>
    <property type="match status" value="1"/>
</dbReference>
<dbReference type="PANTHER" id="PTHR11880">
    <property type="entry name" value="RIBOSOMAL PROTEIN S19P FAMILY MEMBER"/>
    <property type="match status" value="1"/>
</dbReference>
<evidence type="ECO:0000256" key="3">
    <source>
        <dbReference type="ARBA" id="ARBA00022884"/>
    </source>
</evidence>
<dbReference type="InterPro" id="IPR002222">
    <property type="entry name" value="Ribosomal_uS19"/>
</dbReference>
<proteinExistence type="inferred from homology"/>
<dbReference type="FunFam" id="3.30.860.10:FF:000001">
    <property type="entry name" value="30S ribosomal protein S19"/>
    <property type="match status" value="1"/>
</dbReference>
<evidence type="ECO:0000313" key="9">
    <source>
        <dbReference type="EMBL" id="OGF52996.1"/>
    </source>
</evidence>
<reference evidence="9 10" key="1">
    <citation type="journal article" date="2016" name="Nat. Commun.">
        <title>Thousands of microbial genomes shed light on interconnected biogeochemical processes in an aquifer system.</title>
        <authorList>
            <person name="Anantharaman K."/>
            <person name="Brown C.T."/>
            <person name="Hug L.A."/>
            <person name="Sharon I."/>
            <person name="Castelle C.J."/>
            <person name="Probst A.J."/>
            <person name="Thomas B.C."/>
            <person name="Singh A."/>
            <person name="Wilkins M.J."/>
            <person name="Karaoz U."/>
            <person name="Brodie E.L."/>
            <person name="Williams K.H."/>
            <person name="Hubbard S.S."/>
            <person name="Banfield J.F."/>
        </authorList>
    </citation>
    <scope>NUCLEOTIDE SEQUENCE [LARGE SCALE GENOMIC DNA]</scope>
    <source>
        <strain evidence="10">RBG_16_55_9</strain>
    </source>
</reference>
<dbReference type="NCBIfam" id="TIGR01050">
    <property type="entry name" value="rpsS_bact"/>
    <property type="match status" value="1"/>
</dbReference>
<dbReference type="PIRSF" id="PIRSF002144">
    <property type="entry name" value="Ribosomal_S19"/>
    <property type="match status" value="1"/>
</dbReference>
<dbReference type="Proteomes" id="UP000179157">
    <property type="component" value="Unassembled WGS sequence"/>
</dbReference>
<gene>
    <name evidence="7" type="primary">rpsS</name>
    <name evidence="9" type="ORF">A2Z21_08515</name>
</gene>
<dbReference type="Pfam" id="PF00203">
    <property type="entry name" value="Ribosomal_S19"/>
    <property type="match status" value="1"/>
</dbReference>
<dbReference type="Gene3D" id="3.30.860.10">
    <property type="entry name" value="30s Ribosomal Protein S19, Chain A"/>
    <property type="match status" value="1"/>
</dbReference>
<organism evidence="9 10">
    <name type="scientific">Fraserbacteria sp. (strain RBG_16_55_9)</name>
    <dbReference type="NCBI Taxonomy" id="1817864"/>
    <lineage>
        <taxon>Bacteria</taxon>
        <taxon>Candidatus Fraseribacteriota</taxon>
    </lineage>
</organism>
<dbReference type="SUPFAM" id="SSF54570">
    <property type="entry name" value="Ribosomal protein S19"/>
    <property type="match status" value="1"/>
</dbReference>
<dbReference type="GO" id="GO:0006412">
    <property type="term" value="P:translation"/>
    <property type="evidence" value="ECO:0007669"/>
    <property type="project" value="UniProtKB-UniRule"/>
</dbReference>
<evidence type="ECO:0000256" key="8">
    <source>
        <dbReference type="RuleBase" id="RU003485"/>
    </source>
</evidence>
<dbReference type="PROSITE" id="PS00323">
    <property type="entry name" value="RIBOSOMAL_S19"/>
    <property type="match status" value="1"/>
</dbReference>
<keyword evidence="2 7" id="KW-0699">rRNA-binding</keyword>
<comment type="similarity">
    <text evidence="1 7 8">Belongs to the universal ribosomal protein uS19 family.</text>
</comment>
<evidence type="ECO:0000256" key="4">
    <source>
        <dbReference type="ARBA" id="ARBA00022980"/>
    </source>
</evidence>
<dbReference type="PANTHER" id="PTHR11880:SF8">
    <property type="entry name" value="SMALL RIBOSOMAL SUBUNIT PROTEIN US19M"/>
    <property type="match status" value="1"/>
</dbReference>
<comment type="caution">
    <text evidence="9">The sequence shown here is derived from an EMBL/GenBank/DDBJ whole genome shotgun (WGS) entry which is preliminary data.</text>
</comment>
<dbReference type="STRING" id="1817864.A2Z21_08515"/>